<feature type="compositionally biased region" description="Polar residues" evidence="10">
    <location>
        <begin position="192"/>
        <end position="201"/>
    </location>
</feature>
<dbReference type="GO" id="GO:0005634">
    <property type="term" value="C:nucleus"/>
    <property type="evidence" value="ECO:0007669"/>
    <property type="project" value="UniProtKB-SubCell"/>
</dbReference>
<evidence type="ECO:0000256" key="4">
    <source>
        <dbReference type="ARBA" id="ARBA00022454"/>
    </source>
</evidence>
<keyword evidence="14" id="KW-1185">Reference proteome</keyword>
<dbReference type="InterPro" id="IPR018851">
    <property type="entry name" value="Borealin_N"/>
</dbReference>
<keyword evidence="5" id="KW-0132">Cell division</keyword>
<dbReference type="KEGG" id="lgi:LOTGIDRAFT_231390"/>
<keyword evidence="8" id="KW-0131">Cell cycle</keyword>
<organism evidence="13 14">
    <name type="scientific">Lottia gigantea</name>
    <name type="common">Giant owl limpet</name>
    <dbReference type="NCBI Taxonomy" id="225164"/>
    <lineage>
        <taxon>Eukaryota</taxon>
        <taxon>Metazoa</taxon>
        <taxon>Spiralia</taxon>
        <taxon>Lophotrochozoa</taxon>
        <taxon>Mollusca</taxon>
        <taxon>Gastropoda</taxon>
        <taxon>Patellogastropoda</taxon>
        <taxon>Lottioidea</taxon>
        <taxon>Lottiidae</taxon>
        <taxon>Lottia</taxon>
    </lineage>
</organism>
<evidence type="ECO:0000256" key="7">
    <source>
        <dbReference type="ARBA" id="ARBA00023242"/>
    </source>
</evidence>
<dbReference type="InterPro" id="IPR018867">
    <property type="entry name" value="Cell_div_borealin"/>
</dbReference>
<dbReference type="AlphaFoldDB" id="V4AXL3"/>
<evidence type="ECO:0000256" key="2">
    <source>
        <dbReference type="ARBA" id="ARBA00004584"/>
    </source>
</evidence>
<dbReference type="GO" id="GO:0051301">
    <property type="term" value="P:cell division"/>
    <property type="evidence" value="ECO:0007669"/>
    <property type="project" value="UniProtKB-KW"/>
</dbReference>
<dbReference type="Gene3D" id="6.10.250.1900">
    <property type="match status" value="1"/>
</dbReference>
<dbReference type="OrthoDB" id="6360905at2759"/>
<proteinExistence type="inferred from homology"/>
<dbReference type="CTD" id="20248571"/>
<dbReference type="GO" id="GO:0000775">
    <property type="term" value="C:chromosome, centromeric region"/>
    <property type="evidence" value="ECO:0007669"/>
    <property type="project" value="UniProtKB-SubCell"/>
</dbReference>
<gene>
    <name evidence="13" type="ORF">LOTGIDRAFT_231390</name>
</gene>
<reference evidence="13 14" key="1">
    <citation type="journal article" date="2013" name="Nature">
        <title>Insights into bilaterian evolution from three spiralian genomes.</title>
        <authorList>
            <person name="Simakov O."/>
            <person name="Marletaz F."/>
            <person name="Cho S.J."/>
            <person name="Edsinger-Gonzales E."/>
            <person name="Havlak P."/>
            <person name="Hellsten U."/>
            <person name="Kuo D.H."/>
            <person name="Larsson T."/>
            <person name="Lv J."/>
            <person name="Arendt D."/>
            <person name="Savage R."/>
            <person name="Osoegawa K."/>
            <person name="de Jong P."/>
            <person name="Grimwood J."/>
            <person name="Chapman J.A."/>
            <person name="Shapiro H."/>
            <person name="Aerts A."/>
            <person name="Otillar R.P."/>
            <person name="Terry A.Y."/>
            <person name="Boore J.L."/>
            <person name="Grigoriev I.V."/>
            <person name="Lindberg D.R."/>
            <person name="Seaver E.C."/>
            <person name="Weisblat D.A."/>
            <person name="Putnam N.H."/>
            <person name="Rokhsar D.S."/>
        </authorList>
    </citation>
    <scope>NUCLEOTIDE SEQUENCE [LARGE SCALE GENOMIC DNA]</scope>
</reference>
<evidence type="ECO:0000313" key="14">
    <source>
        <dbReference type="Proteomes" id="UP000030746"/>
    </source>
</evidence>
<dbReference type="OMA" id="DMNWLEY"/>
<evidence type="ECO:0000256" key="8">
    <source>
        <dbReference type="ARBA" id="ARBA00023306"/>
    </source>
</evidence>
<dbReference type="GO" id="GO:0032133">
    <property type="term" value="C:chromosome passenger complex"/>
    <property type="evidence" value="ECO:0007669"/>
    <property type="project" value="TreeGrafter"/>
</dbReference>
<keyword evidence="6" id="KW-0498">Mitosis</keyword>
<feature type="domain" description="Borealin C-terminal" evidence="12">
    <location>
        <begin position="189"/>
        <end position="253"/>
    </location>
</feature>
<evidence type="ECO:0000256" key="10">
    <source>
        <dbReference type="SAM" id="MobiDB-lite"/>
    </source>
</evidence>
<dbReference type="RefSeq" id="XP_009051015.1">
    <property type="nucleotide sequence ID" value="XM_009052767.1"/>
</dbReference>
<dbReference type="PANTHER" id="PTHR16040:SF7">
    <property type="entry name" value="AUSTRALIN, ISOFORM A-RELATED"/>
    <property type="match status" value="1"/>
</dbReference>
<evidence type="ECO:0000259" key="11">
    <source>
        <dbReference type="Pfam" id="PF10444"/>
    </source>
</evidence>
<dbReference type="EMBL" id="KB201262">
    <property type="protein sequence ID" value="ESO98316.1"/>
    <property type="molecule type" value="Genomic_DNA"/>
</dbReference>
<dbReference type="GeneID" id="20248571"/>
<dbReference type="HOGENOM" id="CLU_967413_0_0_1"/>
<feature type="region of interest" description="Disordered" evidence="10">
    <location>
        <begin position="139"/>
        <end position="254"/>
    </location>
</feature>
<feature type="compositionally biased region" description="Basic and acidic residues" evidence="10">
    <location>
        <begin position="16"/>
        <end position="28"/>
    </location>
</feature>
<feature type="compositionally biased region" description="Basic residues" evidence="10">
    <location>
        <begin position="1"/>
        <end position="15"/>
    </location>
</feature>
<dbReference type="Pfam" id="PF10512">
    <property type="entry name" value="Borealin"/>
    <property type="match status" value="1"/>
</dbReference>
<dbReference type="InterPro" id="IPR046466">
    <property type="entry name" value="Borealin_C"/>
</dbReference>
<keyword evidence="7" id="KW-0539">Nucleus</keyword>
<keyword evidence="4" id="KW-0158">Chromosome</keyword>
<dbReference type="STRING" id="225164.V4AXL3"/>
<evidence type="ECO:0000256" key="6">
    <source>
        <dbReference type="ARBA" id="ARBA00022776"/>
    </source>
</evidence>
<keyword evidence="9" id="KW-0137">Centromere</keyword>
<dbReference type="Proteomes" id="UP000030746">
    <property type="component" value="Unassembled WGS sequence"/>
</dbReference>
<sequence length="308" mass="34361">MPRKRTAKVSKRNKPKCPEGDEGKSLTEEERHEKLAVFTKDFDIKYQEKIKRMALDQQTLLNAIERKLHCQIMQLPACIKKMKLKDFIELGGTIEAALAESESAPSMPSSLSISGKLAQSISKLNPKILPTCEVIQEEGEPTPVAQKRTVRKNSNKSTTGTGVRKSTRKRGTKGNESLMAPPSVSRIRMTPASRTMSTSGWPTPLITPKFDPRLPFTPGMNRDPKPGERILSLAGSPINNPQDGEKKSRTGKGRVRTLTVKNKVKEELENLVIPDSPTDIKNMRQSQMFKAINLLSNILKQSDDDEQF</sequence>
<evidence type="ECO:0000256" key="9">
    <source>
        <dbReference type="ARBA" id="ARBA00023328"/>
    </source>
</evidence>
<evidence type="ECO:0000313" key="13">
    <source>
        <dbReference type="EMBL" id="ESO98316.1"/>
    </source>
</evidence>
<dbReference type="GO" id="GO:0051233">
    <property type="term" value="C:spindle midzone"/>
    <property type="evidence" value="ECO:0007669"/>
    <property type="project" value="TreeGrafter"/>
</dbReference>
<feature type="domain" description="Borealin N-terminal" evidence="11">
    <location>
        <begin position="34"/>
        <end position="89"/>
    </location>
</feature>
<comment type="subcellular location">
    <subcellularLocation>
        <location evidence="2">Chromosome</location>
        <location evidence="2">Centromere</location>
    </subcellularLocation>
    <subcellularLocation>
        <location evidence="1">Nucleus</location>
    </subcellularLocation>
</comment>
<protein>
    <submittedName>
        <fullName evidence="13">Uncharacterized protein</fullName>
    </submittedName>
</protein>
<dbReference type="PANTHER" id="PTHR16040">
    <property type="entry name" value="AUSTRALIN, ISOFORM A-RELATED"/>
    <property type="match status" value="1"/>
</dbReference>
<evidence type="ECO:0000256" key="3">
    <source>
        <dbReference type="ARBA" id="ARBA00009914"/>
    </source>
</evidence>
<accession>V4AXL3</accession>
<dbReference type="Pfam" id="PF10444">
    <property type="entry name" value="Nbl1_Borealin_N"/>
    <property type="match status" value="1"/>
</dbReference>
<comment type="similarity">
    <text evidence="3">Belongs to the borealin family.</text>
</comment>
<evidence type="ECO:0000256" key="5">
    <source>
        <dbReference type="ARBA" id="ARBA00022618"/>
    </source>
</evidence>
<name>V4AXL3_LOTGI</name>
<evidence type="ECO:0000256" key="1">
    <source>
        <dbReference type="ARBA" id="ARBA00004123"/>
    </source>
</evidence>
<dbReference type="GO" id="GO:0000070">
    <property type="term" value="P:mitotic sister chromatid segregation"/>
    <property type="evidence" value="ECO:0007669"/>
    <property type="project" value="TreeGrafter"/>
</dbReference>
<evidence type="ECO:0000259" key="12">
    <source>
        <dbReference type="Pfam" id="PF10512"/>
    </source>
</evidence>
<feature type="region of interest" description="Disordered" evidence="10">
    <location>
        <begin position="1"/>
        <end position="28"/>
    </location>
</feature>